<gene>
    <name evidence="2" type="ordered locus">Psesu_2875</name>
</gene>
<sequence length="102" mass="10497">MRIPLLFAAIVLAAAACDPRYDDAGRTDTGTTPAPVDGTTPATTTPEPVTTPPPTDPTLERPEQGVPPGTVPCAENDPNCVDPGRDPTSDPATTPPPTEPVR</sequence>
<reference evidence="2 3" key="1">
    <citation type="submission" date="2011-01" db="EMBL/GenBank/DDBJ databases">
        <title>Complete sequence of Pseudoxanthomonas suwonensis 11-1.</title>
        <authorList>
            <consortium name="US DOE Joint Genome Institute"/>
            <person name="Lucas S."/>
            <person name="Copeland A."/>
            <person name="Lapidus A."/>
            <person name="Cheng J.-F."/>
            <person name="Goodwin L."/>
            <person name="Pitluck S."/>
            <person name="Teshima H."/>
            <person name="Detter J.C."/>
            <person name="Han C."/>
            <person name="Tapia R."/>
            <person name="Land M."/>
            <person name="Hauser L."/>
            <person name="Kyrpides N."/>
            <person name="Ivanova N."/>
            <person name="Ovchinnikova G."/>
            <person name="Siebers A.K."/>
            <person name="Allgaier M."/>
            <person name="Thelen M.P."/>
            <person name="Hugenholtz P."/>
            <person name="Gladden J."/>
            <person name="Woyke T."/>
        </authorList>
    </citation>
    <scope>NUCLEOTIDE SEQUENCE [LARGE SCALE GENOMIC DNA]</scope>
    <source>
        <strain evidence="3">11-1</strain>
    </source>
</reference>
<evidence type="ECO:0000313" key="2">
    <source>
        <dbReference type="EMBL" id="ADV28699.1"/>
    </source>
</evidence>
<proteinExistence type="predicted"/>
<dbReference type="KEGG" id="psu:Psesu_2875"/>
<feature type="compositionally biased region" description="Pro residues" evidence="1">
    <location>
        <begin position="93"/>
        <end position="102"/>
    </location>
</feature>
<accession>E6WX00</accession>
<dbReference type="Proteomes" id="UP000008632">
    <property type="component" value="Chromosome"/>
</dbReference>
<dbReference type="HOGENOM" id="CLU_2275113_0_0_6"/>
<protein>
    <submittedName>
        <fullName evidence="2">Uncharacterized protein</fullName>
    </submittedName>
</protein>
<feature type="compositionally biased region" description="Low complexity" evidence="1">
    <location>
        <begin position="27"/>
        <end position="48"/>
    </location>
</feature>
<dbReference type="STRING" id="743721.Psesu_2875"/>
<name>E6WX00_PSEUU</name>
<feature type="region of interest" description="Disordered" evidence="1">
    <location>
        <begin position="18"/>
        <end position="102"/>
    </location>
</feature>
<dbReference type="RefSeq" id="WP_013536524.1">
    <property type="nucleotide sequence ID" value="NC_014924.1"/>
</dbReference>
<organism evidence="2 3">
    <name type="scientific">Pseudoxanthomonas suwonensis (strain 11-1)</name>
    <dbReference type="NCBI Taxonomy" id="743721"/>
    <lineage>
        <taxon>Bacteria</taxon>
        <taxon>Pseudomonadati</taxon>
        <taxon>Pseudomonadota</taxon>
        <taxon>Gammaproteobacteria</taxon>
        <taxon>Lysobacterales</taxon>
        <taxon>Lysobacteraceae</taxon>
        <taxon>Pseudoxanthomonas</taxon>
    </lineage>
</organism>
<evidence type="ECO:0000256" key="1">
    <source>
        <dbReference type="SAM" id="MobiDB-lite"/>
    </source>
</evidence>
<keyword evidence="3" id="KW-1185">Reference proteome</keyword>
<dbReference type="EMBL" id="CP002446">
    <property type="protein sequence ID" value="ADV28699.1"/>
    <property type="molecule type" value="Genomic_DNA"/>
</dbReference>
<dbReference type="AlphaFoldDB" id="E6WX00"/>
<evidence type="ECO:0000313" key="3">
    <source>
        <dbReference type="Proteomes" id="UP000008632"/>
    </source>
</evidence>
<dbReference type="PROSITE" id="PS51257">
    <property type="entry name" value="PROKAR_LIPOPROTEIN"/>
    <property type="match status" value="1"/>
</dbReference>